<evidence type="ECO:0000256" key="6">
    <source>
        <dbReference type="SAM" id="Phobius"/>
    </source>
</evidence>
<dbReference type="GO" id="GO:0016020">
    <property type="term" value="C:membrane"/>
    <property type="evidence" value="ECO:0007669"/>
    <property type="project" value="UniProtKB-SubCell"/>
</dbReference>
<proteinExistence type="inferred from homology"/>
<feature type="domain" description="Rhodopsin" evidence="7">
    <location>
        <begin position="27"/>
        <end position="250"/>
    </location>
</feature>
<evidence type="ECO:0000256" key="2">
    <source>
        <dbReference type="ARBA" id="ARBA00022692"/>
    </source>
</evidence>
<feature type="transmembrane region" description="Helical" evidence="6">
    <location>
        <begin position="6"/>
        <end position="31"/>
    </location>
</feature>
<dbReference type="EMBL" id="KV878128">
    <property type="protein sequence ID" value="OJJ01897.1"/>
    <property type="molecule type" value="Genomic_DNA"/>
</dbReference>
<reference evidence="9" key="1">
    <citation type="journal article" date="2017" name="Genome Biol.">
        <title>Comparative genomics reveals high biological diversity and specific adaptations in the industrially and medically important fungal genus Aspergillus.</title>
        <authorList>
            <person name="de Vries R.P."/>
            <person name="Riley R."/>
            <person name="Wiebenga A."/>
            <person name="Aguilar-Osorio G."/>
            <person name="Amillis S."/>
            <person name="Uchima C.A."/>
            <person name="Anderluh G."/>
            <person name="Asadollahi M."/>
            <person name="Askin M."/>
            <person name="Barry K."/>
            <person name="Battaglia E."/>
            <person name="Bayram O."/>
            <person name="Benocci T."/>
            <person name="Braus-Stromeyer S.A."/>
            <person name="Caldana C."/>
            <person name="Canovas D."/>
            <person name="Cerqueira G.C."/>
            <person name="Chen F."/>
            <person name="Chen W."/>
            <person name="Choi C."/>
            <person name="Clum A."/>
            <person name="Dos Santos R.A."/>
            <person name="Damasio A.R."/>
            <person name="Diallinas G."/>
            <person name="Emri T."/>
            <person name="Fekete E."/>
            <person name="Flipphi M."/>
            <person name="Freyberg S."/>
            <person name="Gallo A."/>
            <person name="Gournas C."/>
            <person name="Habgood R."/>
            <person name="Hainaut M."/>
            <person name="Harispe M.L."/>
            <person name="Henrissat B."/>
            <person name="Hilden K.S."/>
            <person name="Hope R."/>
            <person name="Hossain A."/>
            <person name="Karabika E."/>
            <person name="Karaffa L."/>
            <person name="Karanyi Z."/>
            <person name="Krasevec N."/>
            <person name="Kuo A."/>
            <person name="Kusch H."/>
            <person name="LaButti K."/>
            <person name="Lagendijk E.L."/>
            <person name="Lapidus A."/>
            <person name="Levasseur A."/>
            <person name="Lindquist E."/>
            <person name="Lipzen A."/>
            <person name="Logrieco A.F."/>
            <person name="MacCabe A."/>
            <person name="Maekelae M.R."/>
            <person name="Malavazi I."/>
            <person name="Melin P."/>
            <person name="Meyer V."/>
            <person name="Mielnichuk N."/>
            <person name="Miskei M."/>
            <person name="Molnar A.P."/>
            <person name="Mule G."/>
            <person name="Ngan C.Y."/>
            <person name="Orejas M."/>
            <person name="Orosz E."/>
            <person name="Ouedraogo J.P."/>
            <person name="Overkamp K.M."/>
            <person name="Park H.-S."/>
            <person name="Perrone G."/>
            <person name="Piumi F."/>
            <person name="Punt P.J."/>
            <person name="Ram A.F."/>
            <person name="Ramon A."/>
            <person name="Rauscher S."/>
            <person name="Record E."/>
            <person name="Riano-Pachon D.M."/>
            <person name="Robert V."/>
            <person name="Roehrig J."/>
            <person name="Ruller R."/>
            <person name="Salamov A."/>
            <person name="Salih N.S."/>
            <person name="Samson R.A."/>
            <person name="Sandor E."/>
            <person name="Sanguinetti M."/>
            <person name="Schuetze T."/>
            <person name="Sepcic K."/>
            <person name="Shelest E."/>
            <person name="Sherlock G."/>
            <person name="Sophianopoulou V."/>
            <person name="Squina F.M."/>
            <person name="Sun H."/>
            <person name="Susca A."/>
            <person name="Todd R.B."/>
            <person name="Tsang A."/>
            <person name="Unkles S.E."/>
            <person name="van de Wiele N."/>
            <person name="van Rossen-Uffink D."/>
            <person name="Oliveira J.V."/>
            <person name="Vesth T.C."/>
            <person name="Visser J."/>
            <person name="Yu J.-H."/>
            <person name="Zhou M."/>
            <person name="Andersen M.R."/>
            <person name="Archer D.B."/>
            <person name="Baker S.E."/>
            <person name="Benoit I."/>
            <person name="Brakhage A.A."/>
            <person name="Braus G.H."/>
            <person name="Fischer R."/>
            <person name="Frisvad J.C."/>
            <person name="Goldman G.H."/>
            <person name="Houbraken J."/>
            <person name="Oakley B."/>
            <person name="Pocsi I."/>
            <person name="Scazzocchio C."/>
            <person name="Seiboth B."/>
            <person name="vanKuyk P.A."/>
            <person name="Wortman J."/>
            <person name="Dyer P.S."/>
            <person name="Grigoriev I.V."/>
        </authorList>
    </citation>
    <scope>NUCLEOTIDE SEQUENCE [LARGE SCALE GENOMIC DNA]</scope>
    <source>
        <strain evidence="9">CBS 583.65</strain>
    </source>
</reference>
<organism evidence="8 9">
    <name type="scientific">Aspergillus versicolor CBS 583.65</name>
    <dbReference type="NCBI Taxonomy" id="1036611"/>
    <lineage>
        <taxon>Eukaryota</taxon>
        <taxon>Fungi</taxon>
        <taxon>Dikarya</taxon>
        <taxon>Ascomycota</taxon>
        <taxon>Pezizomycotina</taxon>
        <taxon>Eurotiomycetes</taxon>
        <taxon>Eurotiomycetidae</taxon>
        <taxon>Eurotiales</taxon>
        <taxon>Aspergillaceae</taxon>
        <taxon>Aspergillus</taxon>
        <taxon>Aspergillus subgen. Nidulantes</taxon>
    </lineage>
</organism>
<keyword evidence="9" id="KW-1185">Reference proteome</keyword>
<keyword evidence="3 6" id="KW-1133">Transmembrane helix</keyword>
<feature type="transmembrane region" description="Helical" evidence="6">
    <location>
        <begin position="221"/>
        <end position="244"/>
    </location>
</feature>
<evidence type="ECO:0000256" key="3">
    <source>
        <dbReference type="ARBA" id="ARBA00022989"/>
    </source>
</evidence>
<evidence type="ECO:0000313" key="9">
    <source>
        <dbReference type="Proteomes" id="UP000184073"/>
    </source>
</evidence>
<accession>A0A1L9PK40</accession>
<dbReference type="InterPro" id="IPR052337">
    <property type="entry name" value="SAT4-like"/>
</dbReference>
<dbReference type="STRING" id="1036611.A0A1L9PK40"/>
<keyword evidence="2 6" id="KW-0812">Transmembrane</keyword>
<feature type="transmembrane region" description="Helical" evidence="6">
    <location>
        <begin position="43"/>
        <end position="64"/>
    </location>
</feature>
<feature type="transmembrane region" description="Helical" evidence="6">
    <location>
        <begin position="151"/>
        <end position="173"/>
    </location>
</feature>
<sequence length="326" mass="36098">MSRSTYETAFITVCVAFLCLAWVMMALRYLARVYIMRVFRIDDILATISLLLCSGSCACVLAGFQATLGNSFSKLFVAFELLYILSTWAIKFSFTLSVRPLLCDRFYIGVTAAVTGTITVYTVFYFCWILTQCGRSDSDATCVKAMVIPSYLHAGILVGCDISLAVLCVKIISGLQLKTSKKLSVLLLMLMGPSPFIATILRAVFASGLKLPIGHPDSWRRIMFAIFTVTEMGLCIITTAATTLRPLFTRLRLLSTSDPSTPVRHTHTYPHMHTPSFPARPSNALCCSSREQGDEDDNEALTIGNVAPVERTIYVMQDFRLEVPSR</sequence>
<dbReference type="RefSeq" id="XP_040667659.1">
    <property type="nucleotide sequence ID" value="XM_040817382.1"/>
</dbReference>
<dbReference type="VEuPathDB" id="FungiDB:ASPVEDRAFT_83420"/>
<feature type="transmembrane region" description="Helical" evidence="6">
    <location>
        <begin position="185"/>
        <end position="209"/>
    </location>
</feature>
<dbReference type="GeneID" id="63732893"/>
<evidence type="ECO:0000256" key="5">
    <source>
        <dbReference type="ARBA" id="ARBA00038359"/>
    </source>
</evidence>
<feature type="transmembrane region" description="Helical" evidence="6">
    <location>
        <begin position="106"/>
        <end position="131"/>
    </location>
</feature>
<evidence type="ECO:0000256" key="1">
    <source>
        <dbReference type="ARBA" id="ARBA00004141"/>
    </source>
</evidence>
<evidence type="ECO:0000256" key="4">
    <source>
        <dbReference type="ARBA" id="ARBA00023136"/>
    </source>
</evidence>
<dbReference type="PANTHER" id="PTHR33048">
    <property type="entry name" value="PTH11-LIKE INTEGRAL MEMBRANE PROTEIN (AFU_ORTHOLOGUE AFUA_5G11245)"/>
    <property type="match status" value="1"/>
</dbReference>
<evidence type="ECO:0000259" key="7">
    <source>
        <dbReference type="Pfam" id="PF20684"/>
    </source>
</evidence>
<protein>
    <recommendedName>
        <fullName evidence="7">Rhodopsin domain-containing protein</fullName>
    </recommendedName>
</protein>
<comment type="subcellular location">
    <subcellularLocation>
        <location evidence="1">Membrane</location>
        <topology evidence="1">Multi-pass membrane protein</topology>
    </subcellularLocation>
</comment>
<keyword evidence="4 6" id="KW-0472">Membrane</keyword>
<comment type="similarity">
    <text evidence="5">Belongs to the SAT4 family.</text>
</comment>
<gene>
    <name evidence="8" type="ORF">ASPVEDRAFT_83420</name>
</gene>
<dbReference type="Proteomes" id="UP000184073">
    <property type="component" value="Unassembled WGS sequence"/>
</dbReference>
<name>A0A1L9PK40_ASPVE</name>
<dbReference type="AlphaFoldDB" id="A0A1L9PK40"/>
<dbReference type="PANTHER" id="PTHR33048:SF47">
    <property type="entry name" value="INTEGRAL MEMBRANE PROTEIN-RELATED"/>
    <property type="match status" value="1"/>
</dbReference>
<dbReference type="InterPro" id="IPR049326">
    <property type="entry name" value="Rhodopsin_dom_fungi"/>
</dbReference>
<dbReference type="Pfam" id="PF20684">
    <property type="entry name" value="Fung_rhodopsin"/>
    <property type="match status" value="1"/>
</dbReference>
<evidence type="ECO:0000313" key="8">
    <source>
        <dbReference type="EMBL" id="OJJ01897.1"/>
    </source>
</evidence>
<feature type="transmembrane region" description="Helical" evidence="6">
    <location>
        <begin position="76"/>
        <end position="94"/>
    </location>
</feature>